<evidence type="ECO:0000256" key="4">
    <source>
        <dbReference type="SAM" id="Phobius"/>
    </source>
</evidence>
<feature type="transmembrane region" description="Helical" evidence="4">
    <location>
        <begin position="93"/>
        <end position="114"/>
    </location>
</feature>
<dbReference type="PANTHER" id="PTHR37042">
    <property type="entry name" value="OUTER MEMBRANE PROTEIN RV1973"/>
    <property type="match status" value="1"/>
</dbReference>
<feature type="region of interest" description="Disordered" evidence="3">
    <location>
        <begin position="1"/>
        <end position="88"/>
    </location>
</feature>
<feature type="compositionally biased region" description="Acidic residues" evidence="3">
    <location>
        <begin position="46"/>
        <end position="81"/>
    </location>
</feature>
<dbReference type="RefSeq" id="WP_117388966.1">
    <property type="nucleotide sequence ID" value="NZ_BQLC01000592.1"/>
</dbReference>
<dbReference type="Proteomes" id="UP000257451">
    <property type="component" value="Unassembled WGS sequence"/>
</dbReference>
<evidence type="ECO:0000313" key="5">
    <source>
        <dbReference type="EMBL" id="RFZ41235.1"/>
    </source>
</evidence>
<reference evidence="5 6" key="1">
    <citation type="journal article" date="2018" name="Sci. Rep.">
        <title>Extensive genomic diversity among Mycobacterium marinum strains revealed by whole genome sequencing.</title>
        <authorList>
            <person name="Das S."/>
            <person name="Pettersson B.M."/>
            <person name="Behra P.R."/>
            <person name="Mallick A."/>
            <person name="Cheramie M."/>
            <person name="Ramesh M."/>
            <person name="Shirreff L."/>
            <person name="DuCote T."/>
            <person name="Dasgupta S."/>
            <person name="Ennis D.G."/>
            <person name="Kirsebom L.A."/>
        </authorList>
    </citation>
    <scope>NUCLEOTIDE SEQUENCE [LARGE SCALE GENOMIC DNA]</scope>
    <source>
        <strain evidence="5 6">Davis1</strain>
    </source>
</reference>
<comment type="subcellular location">
    <subcellularLocation>
        <location evidence="1">Membrane</location>
    </subcellularLocation>
</comment>
<evidence type="ECO:0000313" key="6">
    <source>
        <dbReference type="Proteomes" id="UP000257451"/>
    </source>
</evidence>
<accession>A0A3E2MVQ1</accession>
<organism evidence="5 6">
    <name type="scientific">Mycobacterium marinum</name>
    <dbReference type="NCBI Taxonomy" id="1781"/>
    <lineage>
        <taxon>Bacteria</taxon>
        <taxon>Bacillati</taxon>
        <taxon>Actinomycetota</taxon>
        <taxon>Actinomycetes</taxon>
        <taxon>Mycobacteriales</taxon>
        <taxon>Mycobacteriaceae</taxon>
        <taxon>Mycobacterium</taxon>
        <taxon>Mycobacterium ulcerans group</taxon>
    </lineage>
</organism>
<protein>
    <submittedName>
        <fullName evidence="5">Uncharacterized protein</fullName>
    </submittedName>
</protein>
<dbReference type="AlphaFoldDB" id="A0A3E2MVQ1"/>
<evidence type="ECO:0000256" key="2">
    <source>
        <dbReference type="ARBA" id="ARBA00023136"/>
    </source>
</evidence>
<keyword evidence="4" id="KW-1133">Transmembrane helix</keyword>
<keyword evidence="2 4" id="KW-0472">Membrane</keyword>
<keyword evidence="4" id="KW-0812">Transmembrane</keyword>
<evidence type="ECO:0000256" key="1">
    <source>
        <dbReference type="ARBA" id="ARBA00004370"/>
    </source>
</evidence>
<proteinExistence type="predicted"/>
<dbReference type="GO" id="GO:0016020">
    <property type="term" value="C:membrane"/>
    <property type="evidence" value="ECO:0007669"/>
    <property type="project" value="UniProtKB-SubCell"/>
</dbReference>
<dbReference type="EMBL" id="PEDF01000080">
    <property type="protein sequence ID" value="RFZ41235.1"/>
    <property type="molecule type" value="Genomic_DNA"/>
</dbReference>
<name>A0A3E2MVQ1_MYCMR</name>
<sequence length="247" mass="26732">MADDVAAPEEVSDSTTLEEQPEPAEVVEPEGESGQAGVPEAQPRDEDQDETADETQDETQEDADADPEAGEDDAQASDGEQESPKPAPSKVRLAIVVGLAAVVAMAALASWFGFHAYQSHQADQQRKLYVQVARQGAINLTTIDWEHVDADIERILNSATGTFYDDFQRRSKPFIQVVQHFQSKSVGTITAAALESESDDAAQVLVAVSVKTTTAAAPEQRPRAWRMRITVQQVGDEAKVANVEFVP</sequence>
<evidence type="ECO:0000256" key="3">
    <source>
        <dbReference type="SAM" id="MobiDB-lite"/>
    </source>
</evidence>
<feature type="compositionally biased region" description="Acidic residues" evidence="3">
    <location>
        <begin position="19"/>
        <end position="31"/>
    </location>
</feature>
<comment type="caution">
    <text evidence="5">The sequence shown here is derived from an EMBL/GenBank/DDBJ whole genome shotgun (WGS) entry which is preliminary data.</text>
</comment>
<gene>
    <name evidence="5" type="ORF">DAVIS_02502</name>
</gene>
<feature type="compositionally biased region" description="Acidic residues" evidence="3">
    <location>
        <begin position="1"/>
        <end position="12"/>
    </location>
</feature>
<dbReference type="PANTHER" id="PTHR37042:SF4">
    <property type="entry name" value="OUTER MEMBRANE PROTEIN RV1973"/>
    <property type="match status" value="1"/>
</dbReference>